<proteinExistence type="predicted"/>
<evidence type="ECO:0000313" key="2">
    <source>
        <dbReference type="EMBL" id="CAH1128194.1"/>
    </source>
</evidence>
<sequence length="319" mass="36593">MCKCCQHCLESCYWNLIEEKFCFDESIALYEEPVTKSSEKNNNMFDNMAFFDSVSVIAGRAIVTIEPLEPHRTKKPPSQPVSEQPKKRLRNWPERNSKDLQPEFLRKGKAPLIKQDNSSDTDGGTESETPQEKLLHKKTPNKLLTEKFPMKKSVSFHNIPEKSSSSGDETDYKFKTQSLIVPEEDEVTLRAKSLRERRMSKSLSLKIGDIIPKELPIIRQNSMPKFYLDTPDENQIRDSTLMRQATLVLKSPMVASGEFNFDLYSVVQIEKDRQIIEAKNPPAPIHRETSKLNLLKDKIMLKKSKSTVSASNLPYSNHM</sequence>
<feature type="region of interest" description="Disordered" evidence="1">
    <location>
        <begin position="68"/>
        <end position="146"/>
    </location>
</feature>
<evidence type="ECO:0000313" key="3">
    <source>
        <dbReference type="Proteomes" id="UP001152799"/>
    </source>
</evidence>
<feature type="compositionally biased region" description="Basic and acidic residues" evidence="1">
    <location>
        <begin position="91"/>
        <end position="106"/>
    </location>
</feature>
<dbReference type="EMBL" id="OU892279">
    <property type="protein sequence ID" value="CAH1128194.1"/>
    <property type="molecule type" value="Genomic_DNA"/>
</dbReference>
<name>A0A9P0DL24_9CUCU</name>
<evidence type="ECO:0000256" key="1">
    <source>
        <dbReference type="SAM" id="MobiDB-lite"/>
    </source>
</evidence>
<gene>
    <name evidence="2" type="ORF">CEUTPL_LOCUS6955</name>
</gene>
<dbReference type="AlphaFoldDB" id="A0A9P0DL24"/>
<feature type="compositionally biased region" description="Polar residues" evidence="1">
    <location>
        <begin position="115"/>
        <end position="128"/>
    </location>
</feature>
<reference evidence="2" key="1">
    <citation type="submission" date="2022-01" db="EMBL/GenBank/DDBJ databases">
        <authorList>
            <person name="King R."/>
        </authorList>
    </citation>
    <scope>NUCLEOTIDE SEQUENCE</scope>
</reference>
<organism evidence="2 3">
    <name type="scientific">Ceutorhynchus assimilis</name>
    <name type="common">cabbage seed weevil</name>
    <dbReference type="NCBI Taxonomy" id="467358"/>
    <lineage>
        <taxon>Eukaryota</taxon>
        <taxon>Metazoa</taxon>
        <taxon>Ecdysozoa</taxon>
        <taxon>Arthropoda</taxon>
        <taxon>Hexapoda</taxon>
        <taxon>Insecta</taxon>
        <taxon>Pterygota</taxon>
        <taxon>Neoptera</taxon>
        <taxon>Endopterygota</taxon>
        <taxon>Coleoptera</taxon>
        <taxon>Polyphaga</taxon>
        <taxon>Cucujiformia</taxon>
        <taxon>Curculionidae</taxon>
        <taxon>Ceutorhynchinae</taxon>
        <taxon>Ceutorhynchus</taxon>
    </lineage>
</organism>
<keyword evidence="3" id="KW-1185">Reference proteome</keyword>
<dbReference type="OrthoDB" id="6727224at2759"/>
<accession>A0A9P0DL24</accession>
<protein>
    <submittedName>
        <fullName evidence="2">Uncharacterized protein</fullName>
    </submittedName>
</protein>
<dbReference type="Proteomes" id="UP001152799">
    <property type="component" value="Chromosome 3"/>
</dbReference>